<organism evidence="1 2">
    <name type="scientific">Parageobacillus toebii</name>
    <dbReference type="NCBI Taxonomy" id="153151"/>
    <lineage>
        <taxon>Bacteria</taxon>
        <taxon>Bacillati</taxon>
        <taxon>Bacillota</taxon>
        <taxon>Bacilli</taxon>
        <taxon>Bacillales</taxon>
        <taxon>Anoxybacillaceae</taxon>
        <taxon>Parageobacillus</taxon>
    </lineage>
</organism>
<dbReference type="EMBL" id="LQYW01000062">
    <property type="protein sequence ID" value="KYD29770.1"/>
    <property type="molecule type" value="Genomic_DNA"/>
</dbReference>
<sequence>MSRFFQNLLKKNGGGSLLFFPILIQSSNMIKCDQTMITEG</sequence>
<gene>
    <name evidence="1" type="ORF">B4110_1340</name>
</gene>
<proteinExistence type="predicted"/>
<comment type="caution">
    <text evidence="1">The sequence shown here is derived from an EMBL/GenBank/DDBJ whole genome shotgun (WGS) entry which is preliminary data.</text>
</comment>
<evidence type="ECO:0000313" key="2">
    <source>
        <dbReference type="Proteomes" id="UP000075324"/>
    </source>
</evidence>
<dbReference type="AlphaFoldDB" id="A0A150MZB7"/>
<evidence type="ECO:0000313" key="1">
    <source>
        <dbReference type="EMBL" id="KYD29770.1"/>
    </source>
</evidence>
<protein>
    <submittedName>
        <fullName evidence="1">Uncharacterized protein</fullName>
    </submittedName>
</protein>
<dbReference type="PATRIC" id="fig|153151.4.peg.3727"/>
<accession>A0A150MZB7</accession>
<reference evidence="1 2" key="1">
    <citation type="submission" date="2016-01" db="EMBL/GenBank/DDBJ databases">
        <title>Draft Genome Sequences of Seven Thermophilic Sporeformers Isolated from Foods.</title>
        <authorList>
            <person name="Berendsen E.M."/>
            <person name="Wells-Bennik M.H."/>
            <person name="Krawcyk A.O."/>
            <person name="De Jong A."/>
            <person name="Holsappel S."/>
            <person name="Eijlander R.T."/>
            <person name="Kuipers O.P."/>
        </authorList>
    </citation>
    <scope>NUCLEOTIDE SEQUENCE [LARGE SCALE GENOMIC DNA]</scope>
    <source>
        <strain evidence="1 2">B4110</strain>
    </source>
</reference>
<name>A0A150MZB7_9BACL</name>
<dbReference type="Proteomes" id="UP000075324">
    <property type="component" value="Unassembled WGS sequence"/>
</dbReference>